<organism evidence="1">
    <name type="scientific">Trypanosoma vivax (strain Y486)</name>
    <dbReference type="NCBI Taxonomy" id="1055687"/>
    <lineage>
        <taxon>Eukaryota</taxon>
        <taxon>Discoba</taxon>
        <taxon>Euglenozoa</taxon>
        <taxon>Kinetoplastea</taxon>
        <taxon>Metakinetoplastina</taxon>
        <taxon>Trypanosomatida</taxon>
        <taxon>Trypanosomatidae</taxon>
        <taxon>Trypanosoma</taxon>
        <taxon>Duttonella</taxon>
    </lineage>
</organism>
<dbReference type="EMBL" id="HE573017">
    <property type="protein sequence ID" value="CCC46370.1"/>
    <property type="molecule type" value="Genomic_DNA"/>
</dbReference>
<protein>
    <recommendedName>
        <fullName evidence="2">Metal-binding domain-containing protein</fullName>
    </recommendedName>
</protein>
<reference evidence="1" key="1">
    <citation type="journal article" date="2012" name="Proc. Natl. Acad. Sci. U.S.A.">
        <title>Antigenic diversity is generated by distinct evolutionary mechanisms in African trypanosome species.</title>
        <authorList>
            <person name="Jackson A.P."/>
            <person name="Berry A."/>
            <person name="Aslett M."/>
            <person name="Allison H.C."/>
            <person name="Burton P."/>
            <person name="Vavrova-Anderson J."/>
            <person name="Brown R."/>
            <person name="Browne H."/>
            <person name="Corton N."/>
            <person name="Hauser H."/>
            <person name="Gamble J."/>
            <person name="Gilderthorp R."/>
            <person name="Marcello L."/>
            <person name="McQuillan J."/>
            <person name="Otto T.D."/>
            <person name="Quail M.A."/>
            <person name="Sanders M.J."/>
            <person name="van Tonder A."/>
            <person name="Ginger M.L."/>
            <person name="Field M.C."/>
            <person name="Barry J.D."/>
            <person name="Hertz-Fowler C."/>
            <person name="Berriman M."/>
        </authorList>
    </citation>
    <scope>NUCLEOTIDE SEQUENCE</scope>
    <source>
        <strain evidence="1">Y486</strain>
    </source>
</reference>
<evidence type="ECO:0008006" key="2">
    <source>
        <dbReference type="Google" id="ProtNLM"/>
    </source>
</evidence>
<sequence>MTAERTVCTLEVQSGTGERTRRTLSLEKVPETLAGVTDLLKQYDLRLQCNAFDLTVHSEEESQQKPTKLTTDKDVVKYFKSHNYPSYVFTAIVSECTTLVGNSMLIDDSLVVLSIQHPCGAAPTEKRFIPPRRDVLNALTLAVEGTAPKHLSSTTRLELLLIDTDGQQTKVVDSEDKANLYIRACMAERKVCRLTYKVVDESLVSEAAKPMVPVGYRPGNDTGAKPGAVANDEIPGFMSPTNENVSIDNTAEADVDKGVEGALTPSPGVVGESEETQCIIEPKESIQEKCQTPVGSQSNVSTCGTALAAPEGTEDRAKDAPSDVVAVTTCEDAAPIAMEMDNASYKPETSIQNESSCCVELFPQPQKAPAKALHIPSPPKKLEGVKPSCLPQKAPVDWAKNGYGHANESKETELNHTDTPSVPCLCTVKESIIVGESPERNVTLLGSLVELSLDEANLTYVGERIREEQLHQSHRELKKFEQNVLVLPQICNEDVPDEVVFAINCAHENSQVVSFPFTWSKTAVNILATLQKACLEALKLSEDKPVVICDKRYVPLCSEEQIASLFRFALRSGSSCIDVVATEGHPYTNGLPLQCHFMWGTQHIVQSLVVSAENALEDMRTALVRECGLTNKTAGELIFRLSDKEACLDMELREGSAYEQLKKVVDPAKVLEVTVLDRRRTSPVAFLVRKLSDATAKFVNEVELVHGKHFEVHEVVSILERSLGFLCPSKGDAAKRYIGSIIDKVRPLNMLRAKQLEEIVTEQAKFYNETLVLLALNSSCGGTLLIASRRPFEILTRFFRRLYKSINIAERTDDGIPFSSISRQLACAGFRDAAGLLCRDNSVPLVVSEMDFTEMLWRLYMEDAGLVCRVAVASRLSGISTIQSRRVMAKEEREVLIKNCRRELLHAFDGIRADDIVKFLKQHRTEHNPHHECLLGIVSTLLANHPNRLSSQWLVDRFAGKVEGELDVMLRDFNDSRTSVPVLYQLSWDILRPQLHHLSLFPESQAASAFAYWALFAVQLLCVNRNLEFPPVALVDLNEFTYAVDEHVPAVAAMGQAEGTAATSGLPVHTPRGGKRKIKYKYNYLCSDLRRENKRQQIN</sequence>
<dbReference type="AlphaFoldDB" id="G0TR06"/>
<gene>
    <name evidence="1" type="ORF">TVY486_0100180</name>
</gene>
<evidence type="ECO:0000313" key="1">
    <source>
        <dbReference type="EMBL" id="CCC46370.1"/>
    </source>
</evidence>
<name>G0TR06_TRYVY</name>
<accession>G0TR06</accession>
<proteinExistence type="predicted"/>